<dbReference type="InterPro" id="IPR053927">
    <property type="entry name" value="FlgK_helical"/>
</dbReference>
<feature type="domain" description="Flagellar basal body rod protein N-terminal" evidence="8">
    <location>
        <begin position="4"/>
        <end position="33"/>
    </location>
</feature>
<accession>A0ABS7FB95</accession>
<dbReference type="PANTHER" id="PTHR30033:SF1">
    <property type="entry name" value="FLAGELLAR HOOK-ASSOCIATED PROTEIN 1"/>
    <property type="match status" value="1"/>
</dbReference>
<evidence type="ECO:0000256" key="2">
    <source>
        <dbReference type="ARBA" id="ARBA00004613"/>
    </source>
</evidence>
<feature type="domain" description="Flagellar basal-body/hook protein C-terminal" evidence="9">
    <location>
        <begin position="414"/>
        <end position="453"/>
    </location>
</feature>
<evidence type="ECO:0000256" key="7">
    <source>
        <dbReference type="RuleBase" id="RU362065"/>
    </source>
</evidence>
<proteinExistence type="inferred from homology"/>
<organism evidence="11 12">
    <name type="scientific">Chromobacterium subtsugae</name>
    <dbReference type="NCBI Taxonomy" id="251747"/>
    <lineage>
        <taxon>Bacteria</taxon>
        <taxon>Pseudomonadati</taxon>
        <taxon>Pseudomonadota</taxon>
        <taxon>Betaproteobacteria</taxon>
        <taxon>Neisseriales</taxon>
        <taxon>Chromobacteriaceae</taxon>
        <taxon>Chromobacterium</taxon>
    </lineage>
</organism>
<dbReference type="Pfam" id="PF00460">
    <property type="entry name" value="Flg_bb_rod"/>
    <property type="match status" value="1"/>
</dbReference>
<dbReference type="Pfam" id="PF06429">
    <property type="entry name" value="Flg_bbr_C"/>
    <property type="match status" value="1"/>
</dbReference>
<dbReference type="EMBL" id="JAHDTB010000004">
    <property type="protein sequence ID" value="MBW8287363.1"/>
    <property type="molecule type" value="Genomic_DNA"/>
</dbReference>
<evidence type="ECO:0000313" key="11">
    <source>
        <dbReference type="EMBL" id="MBW8287363.1"/>
    </source>
</evidence>
<reference evidence="11 12" key="1">
    <citation type="submission" date="2021-05" db="EMBL/GenBank/DDBJ databases">
        <title>Draft Whole Genome Sequencing Of Biosensor Chromobacterium violaceum Strain CV026 Reveals A Regulatory RNA In Chromobacterium violaceum Phenotype Regulatory Network.</title>
        <authorList>
            <person name="Hong K.W."/>
            <person name="Chan K.G."/>
            <person name="Chang C.-Y."/>
        </authorList>
    </citation>
    <scope>NUCLEOTIDE SEQUENCE [LARGE SCALE GENOMIC DNA]</scope>
    <source>
        <strain evidence="11 12">ATCC 31532</strain>
    </source>
</reference>
<evidence type="ECO:0000259" key="9">
    <source>
        <dbReference type="Pfam" id="PF06429"/>
    </source>
</evidence>
<dbReference type="Proteomes" id="UP000711178">
    <property type="component" value="Unassembled WGS sequence"/>
</dbReference>
<evidence type="ECO:0000256" key="1">
    <source>
        <dbReference type="ARBA" id="ARBA00004365"/>
    </source>
</evidence>
<evidence type="ECO:0000259" key="10">
    <source>
        <dbReference type="Pfam" id="PF22638"/>
    </source>
</evidence>
<keyword evidence="5 7" id="KW-0964">Secreted</keyword>
<evidence type="ECO:0000256" key="4">
    <source>
        <dbReference type="ARBA" id="ARBA00016244"/>
    </source>
</evidence>
<name>A0ABS7FB95_9NEIS</name>
<evidence type="ECO:0000259" key="8">
    <source>
        <dbReference type="Pfam" id="PF00460"/>
    </source>
</evidence>
<dbReference type="PANTHER" id="PTHR30033">
    <property type="entry name" value="FLAGELLAR HOOK-ASSOCIATED PROTEIN 1"/>
    <property type="match status" value="1"/>
</dbReference>
<dbReference type="InterPro" id="IPR010930">
    <property type="entry name" value="Flg_bb/hook_C_dom"/>
</dbReference>
<dbReference type="Pfam" id="PF22638">
    <property type="entry name" value="FlgK_D1"/>
    <property type="match status" value="1"/>
</dbReference>
<evidence type="ECO:0000256" key="5">
    <source>
        <dbReference type="ARBA" id="ARBA00022525"/>
    </source>
</evidence>
<keyword evidence="11" id="KW-0969">Cilium</keyword>
<protein>
    <recommendedName>
        <fullName evidence="4 7">Flagellar hook-associated protein 1</fullName>
        <shortName evidence="7">HAP1</shortName>
    </recommendedName>
</protein>
<dbReference type="InterPro" id="IPR001444">
    <property type="entry name" value="Flag_bb_rod_N"/>
</dbReference>
<dbReference type="GeneID" id="89686732"/>
<dbReference type="NCBIfam" id="TIGR02492">
    <property type="entry name" value="flgK_ends"/>
    <property type="match status" value="1"/>
</dbReference>
<comment type="caution">
    <text evidence="11">The sequence shown here is derived from an EMBL/GenBank/DDBJ whole genome shotgun (WGS) entry which is preliminary data.</text>
</comment>
<keyword evidence="11" id="KW-0966">Cell projection</keyword>
<comment type="similarity">
    <text evidence="3 7">Belongs to the flagella basal body rod proteins family.</text>
</comment>
<keyword evidence="11" id="KW-0282">Flagellum</keyword>
<keyword evidence="12" id="KW-1185">Reference proteome</keyword>
<comment type="subcellular location">
    <subcellularLocation>
        <location evidence="1 7">Bacterial flagellum</location>
    </subcellularLocation>
    <subcellularLocation>
        <location evidence="2 7">Secreted</location>
    </subcellularLocation>
</comment>
<feature type="domain" description="Flagellar hook-associated protein FlgK helical" evidence="10">
    <location>
        <begin position="92"/>
        <end position="319"/>
    </location>
</feature>
<dbReference type="InterPro" id="IPR002371">
    <property type="entry name" value="FlgK"/>
</dbReference>
<dbReference type="PRINTS" id="PR01005">
    <property type="entry name" value="FLGHOOKAP1"/>
</dbReference>
<gene>
    <name evidence="7 11" type="primary">flgK</name>
    <name evidence="11" type="ORF">KIF53_06940</name>
</gene>
<evidence type="ECO:0000256" key="3">
    <source>
        <dbReference type="ARBA" id="ARBA00009677"/>
    </source>
</evidence>
<evidence type="ECO:0000256" key="6">
    <source>
        <dbReference type="ARBA" id="ARBA00023143"/>
    </source>
</evidence>
<dbReference type="SUPFAM" id="SSF64518">
    <property type="entry name" value="Phase 1 flagellin"/>
    <property type="match status" value="1"/>
</dbReference>
<evidence type="ECO:0000313" key="12">
    <source>
        <dbReference type="Proteomes" id="UP000711178"/>
    </source>
</evidence>
<keyword evidence="6 7" id="KW-0975">Bacterial flagellum</keyword>
<sequence>MRMINNALSGAQAAQVALNTASQNIANQQTPGYSRQGVVLTTQAPGMGDPTSAGYGVAVGSVRRFSDDYRNLLQWQAASSLGEQSSAQPYFTQLEKVMGSDGSSLSSGFDKFFAALNAASLDSNTMRDQVVREAGSLAQRFNNLDGVLTSQLAAIAEQRRATLTQINSVTANLATLNDKLMSARAQGINTSGLEDERDRQIDALSSLVEVRVVAQPDGSKSVNLKNGLPLVAGDSAAVLDSEGQPDGTQQLKLAFGTEKYAIPGGDLGGQLGGLNQFESDNLRPIQTQVRTLAGELANRVNSQLAKGFDLNGQPGKPLFQYDAGAAHGLLQTTGIAAADLGFSADAAKPGNNDNLRAVLTIKQQTFPLAGIGQVTLGDAYSQMIGHLAISSQQNQSALDTANVIRAEAEKNWQSTSGVNRDEEAVNLIEYQKMYQANMKVISVANQLFESTLAIL</sequence>
<dbReference type="RefSeq" id="WP_043577898.1">
    <property type="nucleotide sequence ID" value="NZ_CP142381.1"/>
</dbReference>